<accession>A0A516GYA2</accession>
<protein>
    <submittedName>
        <fullName evidence="1">DUF4442 domain-containing protein</fullName>
    </submittedName>
</protein>
<dbReference type="Proteomes" id="UP000317496">
    <property type="component" value="Chromosome"/>
</dbReference>
<proteinExistence type="predicted"/>
<reference evidence="1 2" key="1">
    <citation type="submission" date="2019-07" db="EMBL/GenBank/DDBJ databases">
        <title>Genome sequencing for Ferrovibrio sp. K5.</title>
        <authorList>
            <person name="Park S.-J."/>
        </authorList>
    </citation>
    <scope>NUCLEOTIDE SEQUENCE [LARGE SCALE GENOMIC DNA]</scope>
    <source>
        <strain evidence="1 2">K5</strain>
    </source>
</reference>
<dbReference type="RefSeq" id="WP_144067492.1">
    <property type="nucleotide sequence ID" value="NZ_CP041636.1"/>
</dbReference>
<evidence type="ECO:0000313" key="2">
    <source>
        <dbReference type="Proteomes" id="UP000317496"/>
    </source>
</evidence>
<dbReference type="KEGG" id="fer:FNB15_04140"/>
<dbReference type="InterPro" id="IPR027961">
    <property type="entry name" value="DUF4442"/>
</dbReference>
<name>A0A516GYA2_9PROT</name>
<organism evidence="1 2">
    <name type="scientific">Ferrovibrio terrae</name>
    <dbReference type="NCBI Taxonomy" id="2594003"/>
    <lineage>
        <taxon>Bacteria</taxon>
        <taxon>Pseudomonadati</taxon>
        <taxon>Pseudomonadota</taxon>
        <taxon>Alphaproteobacteria</taxon>
        <taxon>Rhodospirillales</taxon>
        <taxon>Rhodospirillaceae</taxon>
        <taxon>Ferrovibrio</taxon>
    </lineage>
</organism>
<dbReference type="Gene3D" id="3.10.129.10">
    <property type="entry name" value="Hotdog Thioesterase"/>
    <property type="match status" value="1"/>
</dbReference>
<dbReference type="AlphaFoldDB" id="A0A516GYA2"/>
<sequence length="172" mass="18784">MTIAALAVPAAPAAAKATVLKQWDGFCRLPFGRRLFNLLIGVTVPYAGSIAPQVVELAPGRARARMADRRRVRNHLRSLHAVALTNLAELTGNLALMSRQPPQGARWIITGFDSEFIKKARGTINAECSLPELDWSSAQTLDGRVELRDAGGDLVMIARPHWRIGPDQQKQA</sequence>
<gene>
    <name evidence="1" type="ORF">FNB15_04140</name>
</gene>
<dbReference type="SUPFAM" id="SSF54637">
    <property type="entry name" value="Thioesterase/thiol ester dehydrase-isomerase"/>
    <property type="match status" value="1"/>
</dbReference>
<dbReference type="InterPro" id="IPR029069">
    <property type="entry name" value="HotDog_dom_sf"/>
</dbReference>
<evidence type="ECO:0000313" key="1">
    <source>
        <dbReference type="EMBL" id="QDO96511.1"/>
    </source>
</evidence>
<dbReference type="EMBL" id="CP041636">
    <property type="protein sequence ID" value="QDO96511.1"/>
    <property type="molecule type" value="Genomic_DNA"/>
</dbReference>
<dbReference type="Pfam" id="PF14539">
    <property type="entry name" value="DUF4442"/>
    <property type="match status" value="1"/>
</dbReference>
<keyword evidence="2" id="KW-1185">Reference proteome</keyword>
<dbReference type="OrthoDB" id="793353at2"/>